<sequence>MDSITQAALGAAVGGAIGGRQLGWRAFAWGAGLGTLPDLDVFIHYQDAVDQVTKHRGFSHSIFVLSALSPLIGAIVSKLHSWRYWSATLMVWLCLVTHPILDCFTSYGTQLFWPLETPPIAWSTIFIIDPLYTLPLLVGIGISLWAFKTRRADPTSANLWGLGVSQGYLVLSVILMLSVRAQAVPILAQHNVFESPFLAPTPFNIMSWRVIGKNEDQLLIGYFSWLDPKPITFNAYPHNQNLADKHALPKLARLDWFTHGYYQLQDDQGQLKFVDMRLGVEPYLPFRYLLAEHSPAGWQPSQTTTRLPPPKTGKALIPELIELIRGQSLPIADLDQVDKPAN</sequence>
<keyword evidence="3" id="KW-1185">Reference proteome</keyword>
<dbReference type="InterPro" id="IPR053170">
    <property type="entry name" value="Transcription_regulator"/>
</dbReference>
<dbReference type="PANTHER" id="PTHR40031:SF1">
    <property type="entry name" value="MEMBRANE-BOUND METAL-DEPENDENT HYDROLASE"/>
    <property type="match status" value="1"/>
</dbReference>
<dbReference type="PANTHER" id="PTHR40031">
    <property type="entry name" value="HYPOTHETICAL MEMBRANE SPANNING PROTEIN"/>
    <property type="match status" value="1"/>
</dbReference>
<keyword evidence="1" id="KW-0472">Membrane</keyword>
<evidence type="ECO:0000313" key="2">
    <source>
        <dbReference type="EMBL" id="MFD2097365.1"/>
    </source>
</evidence>
<keyword evidence="1" id="KW-0812">Transmembrane</keyword>
<keyword evidence="2" id="KW-0378">Hydrolase</keyword>
<gene>
    <name evidence="2" type="ORF">ACFSJ3_15310</name>
</gene>
<dbReference type="RefSeq" id="WP_345340528.1">
    <property type="nucleotide sequence ID" value="NZ_BAABLI010000015.1"/>
</dbReference>
<accession>A0ABW4XP51</accession>
<comment type="caution">
    <text evidence="2">The sequence shown here is derived from an EMBL/GenBank/DDBJ whole genome shotgun (WGS) entry which is preliminary data.</text>
</comment>
<feature type="transmembrane region" description="Helical" evidence="1">
    <location>
        <begin position="121"/>
        <end position="147"/>
    </location>
</feature>
<dbReference type="GO" id="GO:0016787">
    <property type="term" value="F:hydrolase activity"/>
    <property type="evidence" value="ECO:0007669"/>
    <property type="project" value="UniProtKB-KW"/>
</dbReference>
<evidence type="ECO:0000256" key="1">
    <source>
        <dbReference type="SAM" id="Phobius"/>
    </source>
</evidence>
<evidence type="ECO:0000313" key="3">
    <source>
        <dbReference type="Proteomes" id="UP001597380"/>
    </source>
</evidence>
<dbReference type="Pfam" id="PF04307">
    <property type="entry name" value="YdjM"/>
    <property type="match status" value="1"/>
</dbReference>
<dbReference type="InterPro" id="IPR007404">
    <property type="entry name" value="YdjM-like"/>
</dbReference>
<name>A0ABW4XP51_9GAMM</name>
<dbReference type="Proteomes" id="UP001597380">
    <property type="component" value="Unassembled WGS sequence"/>
</dbReference>
<organism evidence="2 3">
    <name type="scientific">Corallincola platygyrae</name>
    <dbReference type="NCBI Taxonomy" id="1193278"/>
    <lineage>
        <taxon>Bacteria</taxon>
        <taxon>Pseudomonadati</taxon>
        <taxon>Pseudomonadota</taxon>
        <taxon>Gammaproteobacteria</taxon>
        <taxon>Alteromonadales</taxon>
        <taxon>Psychromonadaceae</taxon>
        <taxon>Corallincola</taxon>
    </lineage>
</organism>
<keyword evidence="1" id="KW-1133">Transmembrane helix</keyword>
<feature type="transmembrane region" description="Helical" evidence="1">
    <location>
        <begin position="84"/>
        <end position="101"/>
    </location>
</feature>
<protein>
    <submittedName>
        <fullName evidence="2">Metal-dependent hydrolase</fullName>
    </submittedName>
</protein>
<feature type="transmembrane region" description="Helical" evidence="1">
    <location>
        <begin position="58"/>
        <end position="77"/>
    </location>
</feature>
<dbReference type="EMBL" id="JBHUHT010000017">
    <property type="protein sequence ID" value="MFD2097365.1"/>
    <property type="molecule type" value="Genomic_DNA"/>
</dbReference>
<proteinExistence type="predicted"/>
<feature type="transmembrane region" description="Helical" evidence="1">
    <location>
        <begin position="159"/>
        <end position="179"/>
    </location>
</feature>
<reference evidence="3" key="1">
    <citation type="journal article" date="2019" name="Int. J. Syst. Evol. Microbiol.">
        <title>The Global Catalogue of Microorganisms (GCM) 10K type strain sequencing project: providing services to taxonomists for standard genome sequencing and annotation.</title>
        <authorList>
            <consortium name="The Broad Institute Genomics Platform"/>
            <consortium name="The Broad Institute Genome Sequencing Center for Infectious Disease"/>
            <person name="Wu L."/>
            <person name="Ma J."/>
        </authorList>
    </citation>
    <scope>NUCLEOTIDE SEQUENCE [LARGE SCALE GENOMIC DNA]</scope>
    <source>
        <strain evidence="3">CGMCC 1.10992</strain>
    </source>
</reference>